<evidence type="ECO:0000313" key="3">
    <source>
        <dbReference type="Proteomes" id="UP001168528"/>
    </source>
</evidence>
<comment type="caution">
    <text evidence="2">The sequence shown here is derived from an EMBL/GenBank/DDBJ whole genome shotgun (WGS) entry which is preliminary data.</text>
</comment>
<reference evidence="2" key="1">
    <citation type="submission" date="2023-07" db="EMBL/GenBank/DDBJ databases">
        <title>The genome sequence of Rhodocytophaga aerolata KACC 12507.</title>
        <authorList>
            <person name="Zhang X."/>
        </authorList>
    </citation>
    <scope>NUCLEOTIDE SEQUENCE</scope>
    <source>
        <strain evidence="2">KACC 12507</strain>
    </source>
</reference>
<keyword evidence="1" id="KW-0472">Membrane</keyword>
<sequence>MTKLKSKTIFERFANTSTRFTGRPMAFIVAFMVVLLWAVTGPIFNFSDTWQLVINTGTTIVTFLMVFLIQQTQNKDSAAIHLKLNEIVAALKGASNRLINVQDLSEREIQTLLKFYQDLSEMAKEDNEIAISHTVEEAVENQEEKMKSRLEGKD</sequence>
<feature type="transmembrane region" description="Helical" evidence="1">
    <location>
        <begin position="50"/>
        <end position="69"/>
    </location>
</feature>
<keyword evidence="1" id="KW-1133">Transmembrane helix</keyword>
<proteinExistence type="predicted"/>
<dbReference type="EMBL" id="JAUKPO010000001">
    <property type="protein sequence ID" value="MDO1445193.1"/>
    <property type="molecule type" value="Genomic_DNA"/>
</dbReference>
<evidence type="ECO:0000256" key="1">
    <source>
        <dbReference type="SAM" id="Phobius"/>
    </source>
</evidence>
<evidence type="ECO:0000313" key="2">
    <source>
        <dbReference type="EMBL" id="MDO1445193.1"/>
    </source>
</evidence>
<accession>A0ABT8R1K7</accession>
<name>A0ABT8R1K7_9BACT</name>
<keyword evidence="3" id="KW-1185">Reference proteome</keyword>
<protein>
    <submittedName>
        <fullName evidence="2">Low affinity iron permease family protein</fullName>
    </submittedName>
</protein>
<dbReference type="Proteomes" id="UP001168528">
    <property type="component" value="Unassembled WGS sequence"/>
</dbReference>
<gene>
    <name evidence="2" type="ORF">Q0590_02970</name>
</gene>
<feature type="transmembrane region" description="Helical" evidence="1">
    <location>
        <begin position="20"/>
        <end position="44"/>
    </location>
</feature>
<dbReference type="InterPro" id="IPR007251">
    <property type="entry name" value="Iron_permease_Fet4"/>
</dbReference>
<organism evidence="2 3">
    <name type="scientific">Rhodocytophaga aerolata</name>
    <dbReference type="NCBI Taxonomy" id="455078"/>
    <lineage>
        <taxon>Bacteria</taxon>
        <taxon>Pseudomonadati</taxon>
        <taxon>Bacteroidota</taxon>
        <taxon>Cytophagia</taxon>
        <taxon>Cytophagales</taxon>
        <taxon>Rhodocytophagaceae</taxon>
        <taxon>Rhodocytophaga</taxon>
    </lineage>
</organism>
<keyword evidence="1" id="KW-0812">Transmembrane</keyword>
<dbReference type="RefSeq" id="WP_302035984.1">
    <property type="nucleotide sequence ID" value="NZ_JAUKPO010000001.1"/>
</dbReference>
<dbReference type="Pfam" id="PF04120">
    <property type="entry name" value="Iron_permease"/>
    <property type="match status" value="1"/>
</dbReference>